<sequence length="705" mass="76133">MRSLHAVGAALLALLLSGSLAAADETNCWKIDGSTSLVTALAAYSGSACAVDVTIPLVAASYAPNESISLLWGVQLEPKSTNAMDVPMPPDTMITLSSDNAGSYVQILSTYVRTCASRLQCTPSILGDEIFTTAQSGNFSRSDATYFETLDELSFAEEGNYTVAAVAVLGNADNDILLYYFQTFADIVVKEEDQVGAVDYDSATTYCRVTAQNPLEDRLDSSVLLASSDSSEIEVAIDANNVVQANQAFDVVWTATLTRNSSKDIQLPSPLKAVYVLADDDMKDSGYYTIVGSIVKLCERDMGCDEYSSTFTASSADYSANFTSADTATFNSSSIVVPSTGWYTGFVQVTLAGADADSQRYDFVKYFEIYATQENMSKQVESETYVDDGSESYCWEVVADAEDEDVDATSVVFSGNSTNCPYTVNMTVSTTTFTVEAGALVSWTVAKKTSYTDGVMVNTTTVYDESTDQYVNLPQVNIYYCNNSNCSPFSEKKMLAYSAQPMNFSERSGEAVFATKISIPSEGSYALMAHAVVPNGDGMRFDVASFMSMTVTASSAAADTSDSSDSHVGLIVGLTLGCAAVVCLAVLGFVFIRRRRAEATQQKERRYSFFGFRPMSNTNELPTNSPNSAHGSDESGNFMYVKAQRSPMDMPRASSLSYDPYSRRSFVEANGSSGYSFTFSDPEPTYPSSNERTSQTQLTTATPQF</sequence>
<name>V9E6E4_PHYNI</name>
<dbReference type="HOGENOM" id="CLU_026617_0_0_1"/>
<keyword evidence="5" id="KW-1185">Reference proteome</keyword>
<feature type="signal peptide" evidence="3">
    <location>
        <begin position="1"/>
        <end position="23"/>
    </location>
</feature>
<evidence type="ECO:0000256" key="3">
    <source>
        <dbReference type="SAM" id="SignalP"/>
    </source>
</evidence>
<feature type="compositionally biased region" description="Polar residues" evidence="1">
    <location>
        <begin position="686"/>
        <end position="705"/>
    </location>
</feature>
<accession>V9E6E4</accession>
<dbReference type="eggNOG" id="ENOG502SG19">
    <property type="taxonomic scope" value="Eukaryota"/>
</dbReference>
<keyword evidence="3" id="KW-0732">Signal</keyword>
<dbReference type="AlphaFoldDB" id="V9E6E4"/>
<keyword evidence="2" id="KW-1133">Transmembrane helix</keyword>
<comment type="caution">
    <text evidence="4">The sequence shown here is derived from an EMBL/GenBank/DDBJ whole genome shotgun (WGS) entry which is preliminary data.</text>
</comment>
<reference evidence="4 5" key="1">
    <citation type="submission" date="2013-11" db="EMBL/GenBank/DDBJ databases">
        <title>The Genome Sequence of Phytophthora parasitica P1569.</title>
        <authorList>
            <consortium name="The Broad Institute Genomics Platform"/>
            <person name="Russ C."/>
            <person name="Tyler B."/>
            <person name="Panabieres F."/>
            <person name="Shan W."/>
            <person name="Tripathy S."/>
            <person name="Grunwald N."/>
            <person name="Machado M."/>
            <person name="Johnson C.S."/>
            <person name="Arredondo F."/>
            <person name="Hong C."/>
            <person name="Coffey M."/>
            <person name="Young S.K."/>
            <person name="Zeng Q."/>
            <person name="Gargeya S."/>
            <person name="Fitzgerald M."/>
            <person name="Abouelleil A."/>
            <person name="Alvarado L."/>
            <person name="Chapman S.B."/>
            <person name="Gainer-Dewar J."/>
            <person name="Goldberg J."/>
            <person name="Griggs A."/>
            <person name="Gujja S."/>
            <person name="Hansen M."/>
            <person name="Howarth C."/>
            <person name="Imamovic A."/>
            <person name="Ireland A."/>
            <person name="Larimer J."/>
            <person name="McCowan C."/>
            <person name="Murphy C."/>
            <person name="Pearson M."/>
            <person name="Poon T.W."/>
            <person name="Priest M."/>
            <person name="Roberts A."/>
            <person name="Saif S."/>
            <person name="Shea T."/>
            <person name="Sykes S."/>
            <person name="Wortman J."/>
            <person name="Nusbaum C."/>
            <person name="Birren B."/>
        </authorList>
    </citation>
    <scope>NUCLEOTIDE SEQUENCE [LARGE SCALE GENOMIC DNA]</scope>
    <source>
        <strain evidence="4 5">P1569</strain>
    </source>
</reference>
<keyword evidence="2" id="KW-0812">Transmembrane</keyword>
<feature type="region of interest" description="Disordered" evidence="1">
    <location>
        <begin position="678"/>
        <end position="705"/>
    </location>
</feature>
<feature type="transmembrane region" description="Helical" evidence="2">
    <location>
        <begin position="568"/>
        <end position="592"/>
    </location>
</feature>
<dbReference type="OrthoDB" id="105255at2759"/>
<evidence type="ECO:0008006" key="6">
    <source>
        <dbReference type="Google" id="ProtNLM"/>
    </source>
</evidence>
<gene>
    <name evidence="4" type="ORF">F443_18848</name>
</gene>
<evidence type="ECO:0000313" key="4">
    <source>
        <dbReference type="EMBL" id="ETI34660.1"/>
    </source>
</evidence>
<evidence type="ECO:0000256" key="1">
    <source>
        <dbReference type="SAM" id="MobiDB-lite"/>
    </source>
</evidence>
<evidence type="ECO:0000313" key="5">
    <source>
        <dbReference type="Proteomes" id="UP000018721"/>
    </source>
</evidence>
<organism evidence="4 5">
    <name type="scientific">Phytophthora nicotianae P1569</name>
    <dbReference type="NCBI Taxonomy" id="1317065"/>
    <lineage>
        <taxon>Eukaryota</taxon>
        <taxon>Sar</taxon>
        <taxon>Stramenopiles</taxon>
        <taxon>Oomycota</taxon>
        <taxon>Peronosporomycetes</taxon>
        <taxon>Peronosporales</taxon>
        <taxon>Peronosporaceae</taxon>
        <taxon>Phytophthora</taxon>
    </lineage>
</organism>
<evidence type="ECO:0000256" key="2">
    <source>
        <dbReference type="SAM" id="Phobius"/>
    </source>
</evidence>
<dbReference type="Proteomes" id="UP000018721">
    <property type="component" value="Unassembled WGS sequence"/>
</dbReference>
<feature type="chain" id="PRO_5004774028" description="Ig-like domain-containing protein" evidence="3">
    <location>
        <begin position="24"/>
        <end position="705"/>
    </location>
</feature>
<keyword evidence="2" id="KW-0472">Membrane</keyword>
<protein>
    <recommendedName>
        <fullName evidence="6">Ig-like domain-containing protein</fullName>
    </recommendedName>
</protein>
<proteinExistence type="predicted"/>
<dbReference type="EMBL" id="ANIZ01003304">
    <property type="protein sequence ID" value="ETI34660.1"/>
    <property type="molecule type" value="Genomic_DNA"/>
</dbReference>